<dbReference type="OrthoDB" id="5764104at2"/>
<keyword evidence="1" id="KW-0812">Transmembrane</keyword>
<dbReference type="RefSeq" id="WP_127699323.1">
    <property type="nucleotide sequence ID" value="NZ_SACS01000012.1"/>
</dbReference>
<evidence type="ECO:0000313" key="3">
    <source>
        <dbReference type="Proteomes" id="UP000283077"/>
    </source>
</evidence>
<keyword evidence="1" id="KW-1133">Transmembrane helix</keyword>
<gene>
    <name evidence="2" type="ORF">EOE67_12005</name>
</gene>
<feature type="transmembrane region" description="Helical" evidence="1">
    <location>
        <begin position="33"/>
        <end position="55"/>
    </location>
</feature>
<dbReference type="AlphaFoldDB" id="A0A437QRB9"/>
<protein>
    <recommendedName>
        <fullName evidence="4">FTR1 family iron permease</fullName>
    </recommendedName>
</protein>
<evidence type="ECO:0000313" key="2">
    <source>
        <dbReference type="EMBL" id="RVU37027.1"/>
    </source>
</evidence>
<dbReference type="EMBL" id="SACS01000012">
    <property type="protein sequence ID" value="RVU37027.1"/>
    <property type="molecule type" value="Genomic_DNA"/>
</dbReference>
<name>A0A437QRB9_9GAMM</name>
<evidence type="ECO:0008006" key="4">
    <source>
        <dbReference type="Google" id="ProtNLM"/>
    </source>
</evidence>
<feature type="transmembrane region" description="Helical" evidence="1">
    <location>
        <begin position="162"/>
        <end position="182"/>
    </location>
</feature>
<evidence type="ECO:0000256" key="1">
    <source>
        <dbReference type="SAM" id="Phobius"/>
    </source>
</evidence>
<proteinExistence type="predicted"/>
<dbReference type="Proteomes" id="UP000283077">
    <property type="component" value="Unassembled WGS sequence"/>
</dbReference>
<keyword evidence="1" id="KW-0472">Membrane</keyword>
<comment type="caution">
    <text evidence="2">The sequence shown here is derived from an EMBL/GenBank/DDBJ whole genome shotgun (WGS) entry which is preliminary data.</text>
</comment>
<organism evidence="2 3">
    <name type="scientific">Rheinheimera riviphila</name>
    <dbReference type="NCBI Taxonomy" id="1834037"/>
    <lineage>
        <taxon>Bacteria</taxon>
        <taxon>Pseudomonadati</taxon>
        <taxon>Pseudomonadota</taxon>
        <taxon>Gammaproteobacteria</taxon>
        <taxon>Chromatiales</taxon>
        <taxon>Chromatiaceae</taxon>
        <taxon>Rheinheimera</taxon>
    </lineage>
</organism>
<feature type="transmembrane region" description="Helical" evidence="1">
    <location>
        <begin position="218"/>
        <end position="238"/>
    </location>
</feature>
<feature type="transmembrane region" description="Helical" evidence="1">
    <location>
        <begin position="6"/>
        <end position="26"/>
    </location>
</feature>
<reference evidence="2 3" key="1">
    <citation type="submission" date="2019-01" db="EMBL/GenBank/DDBJ databases">
        <authorList>
            <person name="Chen W.-M."/>
        </authorList>
    </citation>
    <scope>NUCLEOTIDE SEQUENCE [LARGE SCALE GENOMIC DNA]</scope>
    <source>
        <strain evidence="2 3">KYPC3</strain>
    </source>
</reference>
<feature type="transmembrane region" description="Helical" evidence="1">
    <location>
        <begin position="67"/>
        <end position="87"/>
    </location>
</feature>
<feature type="transmembrane region" description="Helical" evidence="1">
    <location>
        <begin position="130"/>
        <end position="150"/>
    </location>
</feature>
<feature type="transmembrane region" description="Helical" evidence="1">
    <location>
        <begin position="94"/>
        <end position="118"/>
    </location>
</feature>
<sequence>MLINAVVMFLRELLPLLLLLSMLLLWQRAHWRGLLAIFTASALGGILLLTSQFSRISDWLDGQGLELLYAALYLLTALLLALAIYLSQRQRLPMWLAALASSSLCVIHGANLVLYLWFYQRTPAESQSLWLGAAMGVGIGLSVAVLLYYLTLECQRYWRWSLPLVLALLGARQISMAVAILIQTDWLTPGAVLWDSQQWISEQSEYGYFLNALMGYEATPGVSLLLAMLGSVLGLLWLGRRLEVQNVQND</sequence>
<accession>A0A437QRB9</accession>
<keyword evidence="3" id="KW-1185">Reference proteome</keyword>